<feature type="signal peptide" evidence="1">
    <location>
        <begin position="1"/>
        <end position="18"/>
    </location>
</feature>
<reference evidence="2" key="1">
    <citation type="journal article" date="2023" name="Mol. Phylogenet. Evol.">
        <title>Genome-scale phylogeny and comparative genomics of the fungal order Sordariales.</title>
        <authorList>
            <person name="Hensen N."/>
            <person name="Bonometti L."/>
            <person name="Westerberg I."/>
            <person name="Brannstrom I.O."/>
            <person name="Guillou S."/>
            <person name="Cros-Aarteil S."/>
            <person name="Calhoun S."/>
            <person name="Haridas S."/>
            <person name="Kuo A."/>
            <person name="Mondo S."/>
            <person name="Pangilinan J."/>
            <person name="Riley R."/>
            <person name="LaButti K."/>
            <person name="Andreopoulos B."/>
            <person name="Lipzen A."/>
            <person name="Chen C."/>
            <person name="Yan M."/>
            <person name="Daum C."/>
            <person name="Ng V."/>
            <person name="Clum A."/>
            <person name="Steindorff A."/>
            <person name="Ohm R.A."/>
            <person name="Martin F."/>
            <person name="Silar P."/>
            <person name="Natvig D.O."/>
            <person name="Lalanne C."/>
            <person name="Gautier V."/>
            <person name="Ament-Velasquez S.L."/>
            <person name="Kruys A."/>
            <person name="Hutchinson M.I."/>
            <person name="Powell A.J."/>
            <person name="Barry K."/>
            <person name="Miller A.N."/>
            <person name="Grigoriev I.V."/>
            <person name="Debuchy R."/>
            <person name="Gladieux P."/>
            <person name="Hiltunen Thoren M."/>
            <person name="Johannesson H."/>
        </authorList>
    </citation>
    <scope>NUCLEOTIDE SEQUENCE</scope>
    <source>
        <strain evidence="2">CBS 314.62</strain>
    </source>
</reference>
<comment type="caution">
    <text evidence="2">The sequence shown here is derived from an EMBL/GenBank/DDBJ whole genome shotgun (WGS) entry which is preliminary data.</text>
</comment>
<feature type="chain" id="PRO_5042274874" evidence="1">
    <location>
        <begin position="19"/>
        <end position="150"/>
    </location>
</feature>
<dbReference type="Proteomes" id="UP001270362">
    <property type="component" value="Unassembled WGS sequence"/>
</dbReference>
<name>A0AAE0XJ20_9PEZI</name>
<keyword evidence="3" id="KW-1185">Reference proteome</keyword>
<dbReference type="AlphaFoldDB" id="A0AAE0XJ20"/>
<sequence length="150" mass="16871">MTWAVLFWGRVMRSISQAFGLGATYLDCDPSSLSYCECRAGISLAIFIDLVEATGKGDTRKVKCEEKRTKPKNRSVGVHGWRHSDLFVGDASYSWFVVSKNIQQQGYKSLGSFFVKLRQQLHWKIVSEWRWAELSDGVVQSTNTTGVPAS</sequence>
<protein>
    <submittedName>
        <fullName evidence="2">Uncharacterized protein</fullName>
    </submittedName>
</protein>
<proteinExistence type="predicted"/>
<dbReference type="EMBL" id="JAULSO010000001">
    <property type="protein sequence ID" value="KAK3693862.1"/>
    <property type="molecule type" value="Genomic_DNA"/>
</dbReference>
<evidence type="ECO:0000256" key="1">
    <source>
        <dbReference type="SAM" id="SignalP"/>
    </source>
</evidence>
<reference evidence="2" key="2">
    <citation type="submission" date="2023-06" db="EMBL/GenBank/DDBJ databases">
        <authorList>
            <consortium name="Lawrence Berkeley National Laboratory"/>
            <person name="Haridas S."/>
            <person name="Hensen N."/>
            <person name="Bonometti L."/>
            <person name="Westerberg I."/>
            <person name="Brannstrom I.O."/>
            <person name="Guillou S."/>
            <person name="Cros-Aarteil S."/>
            <person name="Calhoun S."/>
            <person name="Kuo A."/>
            <person name="Mondo S."/>
            <person name="Pangilinan J."/>
            <person name="Riley R."/>
            <person name="Labutti K."/>
            <person name="Andreopoulos B."/>
            <person name="Lipzen A."/>
            <person name="Chen C."/>
            <person name="Yanf M."/>
            <person name="Daum C."/>
            <person name="Ng V."/>
            <person name="Clum A."/>
            <person name="Steindorff A."/>
            <person name="Ohm R."/>
            <person name="Martin F."/>
            <person name="Silar P."/>
            <person name="Natvig D."/>
            <person name="Lalanne C."/>
            <person name="Gautier V."/>
            <person name="Ament-Velasquez S.L."/>
            <person name="Kruys A."/>
            <person name="Hutchinson M.I."/>
            <person name="Powell A.J."/>
            <person name="Barry K."/>
            <person name="Miller A.N."/>
            <person name="Grigoriev I.V."/>
            <person name="Debuchy R."/>
            <person name="Gladieux P."/>
            <person name="Thoren M.H."/>
            <person name="Johannesson H."/>
        </authorList>
    </citation>
    <scope>NUCLEOTIDE SEQUENCE</scope>
    <source>
        <strain evidence="2">CBS 314.62</strain>
    </source>
</reference>
<gene>
    <name evidence="2" type="ORF">B0T22DRAFT_53946</name>
</gene>
<evidence type="ECO:0000313" key="2">
    <source>
        <dbReference type="EMBL" id="KAK3693862.1"/>
    </source>
</evidence>
<keyword evidence="1" id="KW-0732">Signal</keyword>
<organism evidence="2 3">
    <name type="scientific">Podospora appendiculata</name>
    <dbReference type="NCBI Taxonomy" id="314037"/>
    <lineage>
        <taxon>Eukaryota</taxon>
        <taxon>Fungi</taxon>
        <taxon>Dikarya</taxon>
        <taxon>Ascomycota</taxon>
        <taxon>Pezizomycotina</taxon>
        <taxon>Sordariomycetes</taxon>
        <taxon>Sordariomycetidae</taxon>
        <taxon>Sordariales</taxon>
        <taxon>Podosporaceae</taxon>
        <taxon>Podospora</taxon>
    </lineage>
</organism>
<accession>A0AAE0XJ20</accession>
<evidence type="ECO:0000313" key="3">
    <source>
        <dbReference type="Proteomes" id="UP001270362"/>
    </source>
</evidence>